<dbReference type="Proteomes" id="UP001153148">
    <property type="component" value="Unassembled WGS sequence"/>
</dbReference>
<sequence>ASSPACTELETIVMNWLGKMIGLPEEFLHVRSDSKGGGVIQTTASEATFVCLLAGRTEAIRRYRMSNEDLEDAEINNCLVAYCSDQV</sequence>
<evidence type="ECO:0000256" key="6">
    <source>
        <dbReference type="ARBA" id="ARBA00022898"/>
    </source>
</evidence>
<dbReference type="InterPro" id="IPR010977">
    <property type="entry name" value="Aromatic_deC"/>
</dbReference>
<keyword evidence="7 9" id="KW-0456">Lyase</keyword>
<comment type="caution">
    <text evidence="10">The sequence shown here is derived from an EMBL/GenBank/DDBJ whole genome shotgun (WGS) entry which is preliminary data.</text>
</comment>
<evidence type="ECO:0000313" key="10">
    <source>
        <dbReference type="EMBL" id="CAG2060040.1"/>
    </source>
</evidence>
<gene>
    <name evidence="10" type="ORF">TPAB3V08_LOCUS6998</name>
</gene>
<reference evidence="10" key="1">
    <citation type="submission" date="2021-03" db="EMBL/GenBank/DDBJ databases">
        <authorList>
            <person name="Tran Van P."/>
        </authorList>
    </citation>
    <scope>NUCLEOTIDE SEQUENCE</scope>
</reference>
<evidence type="ECO:0000256" key="3">
    <source>
        <dbReference type="ARBA" id="ARBA00012320"/>
    </source>
</evidence>
<evidence type="ECO:0000256" key="2">
    <source>
        <dbReference type="ARBA" id="ARBA00011738"/>
    </source>
</evidence>
<dbReference type="InterPro" id="IPR002129">
    <property type="entry name" value="PyrdxlP-dep_de-COase"/>
</dbReference>
<dbReference type="PRINTS" id="PR00800">
    <property type="entry name" value="YHDCRBOXLASE"/>
</dbReference>
<comment type="subunit">
    <text evidence="2">Homodimer.</text>
</comment>
<dbReference type="Pfam" id="PF00282">
    <property type="entry name" value="Pyridoxal_deC"/>
    <property type="match status" value="1"/>
</dbReference>
<dbReference type="InterPro" id="IPR015421">
    <property type="entry name" value="PyrdxlP-dep_Trfase_major"/>
</dbReference>
<feature type="non-terminal residue" evidence="10">
    <location>
        <position position="1"/>
    </location>
</feature>
<protein>
    <recommendedName>
        <fullName evidence="8">Histidine decarboxylase</fullName>
        <ecNumber evidence="3">4.1.1.22</ecNumber>
    </recommendedName>
</protein>
<comment type="similarity">
    <text evidence="9">Belongs to the group II decarboxylase family.</text>
</comment>
<dbReference type="EMBL" id="CAJPIN010011250">
    <property type="protein sequence ID" value="CAG2060040.1"/>
    <property type="molecule type" value="Genomic_DNA"/>
</dbReference>
<accession>A0ABN7NYU0</accession>
<dbReference type="SUPFAM" id="SSF53383">
    <property type="entry name" value="PLP-dependent transferases"/>
    <property type="match status" value="1"/>
</dbReference>
<evidence type="ECO:0000256" key="9">
    <source>
        <dbReference type="RuleBase" id="RU000382"/>
    </source>
</evidence>
<keyword evidence="5" id="KW-0210">Decarboxylase</keyword>
<evidence type="ECO:0000256" key="1">
    <source>
        <dbReference type="ARBA" id="ARBA00001933"/>
    </source>
</evidence>
<dbReference type="EC" id="4.1.1.22" evidence="3"/>
<name>A0ABN7NYU0_TIMPD</name>
<keyword evidence="4" id="KW-0127">Catecholamine biosynthesis</keyword>
<dbReference type="InterPro" id="IPR015424">
    <property type="entry name" value="PyrdxlP-dep_Trfase"/>
</dbReference>
<keyword evidence="6 9" id="KW-0663">Pyridoxal phosphate</keyword>
<dbReference type="PANTHER" id="PTHR11999:SF68">
    <property type="entry name" value="HISTIDINE DECARBOXYLASE"/>
    <property type="match status" value="1"/>
</dbReference>
<evidence type="ECO:0000313" key="11">
    <source>
        <dbReference type="Proteomes" id="UP001153148"/>
    </source>
</evidence>
<proteinExistence type="inferred from homology"/>
<keyword evidence="11" id="KW-1185">Reference proteome</keyword>
<organism evidence="10 11">
    <name type="scientific">Timema podura</name>
    <name type="common">Walking stick</name>
    <dbReference type="NCBI Taxonomy" id="61482"/>
    <lineage>
        <taxon>Eukaryota</taxon>
        <taxon>Metazoa</taxon>
        <taxon>Ecdysozoa</taxon>
        <taxon>Arthropoda</taxon>
        <taxon>Hexapoda</taxon>
        <taxon>Insecta</taxon>
        <taxon>Pterygota</taxon>
        <taxon>Neoptera</taxon>
        <taxon>Polyneoptera</taxon>
        <taxon>Phasmatodea</taxon>
        <taxon>Timematodea</taxon>
        <taxon>Timematoidea</taxon>
        <taxon>Timematidae</taxon>
        <taxon>Timema</taxon>
    </lineage>
</organism>
<evidence type="ECO:0000256" key="4">
    <source>
        <dbReference type="ARBA" id="ARBA00022584"/>
    </source>
</evidence>
<evidence type="ECO:0000256" key="8">
    <source>
        <dbReference type="ARBA" id="ARBA00039946"/>
    </source>
</evidence>
<dbReference type="PANTHER" id="PTHR11999">
    <property type="entry name" value="GROUP II PYRIDOXAL-5-PHOSPHATE DECARBOXYLASE"/>
    <property type="match status" value="1"/>
</dbReference>
<dbReference type="Gene3D" id="3.40.640.10">
    <property type="entry name" value="Type I PLP-dependent aspartate aminotransferase-like (Major domain)"/>
    <property type="match status" value="1"/>
</dbReference>
<evidence type="ECO:0000256" key="5">
    <source>
        <dbReference type="ARBA" id="ARBA00022793"/>
    </source>
</evidence>
<comment type="cofactor">
    <cofactor evidence="1 9">
        <name>pyridoxal 5'-phosphate</name>
        <dbReference type="ChEBI" id="CHEBI:597326"/>
    </cofactor>
</comment>
<evidence type="ECO:0000256" key="7">
    <source>
        <dbReference type="ARBA" id="ARBA00023239"/>
    </source>
</evidence>